<organism evidence="1 2">
    <name type="scientific">Microvirga mediterraneensis</name>
    <dbReference type="NCBI Taxonomy" id="2754695"/>
    <lineage>
        <taxon>Bacteria</taxon>
        <taxon>Pseudomonadati</taxon>
        <taxon>Pseudomonadota</taxon>
        <taxon>Alphaproteobacteria</taxon>
        <taxon>Hyphomicrobiales</taxon>
        <taxon>Methylobacteriaceae</taxon>
        <taxon>Microvirga</taxon>
    </lineage>
</organism>
<accession>A0A838BVB6</accession>
<dbReference type="EMBL" id="JACDXJ010000004">
    <property type="protein sequence ID" value="MBA1159371.1"/>
    <property type="molecule type" value="Genomic_DNA"/>
</dbReference>
<comment type="caution">
    <text evidence="1">The sequence shown here is derived from an EMBL/GenBank/DDBJ whole genome shotgun (WGS) entry which is preliminary data.</text>
</comment>
<evidence type="ECO:0000313" key="2">
    <source>
        <dbReference type="Proteomes" id="UP000572984"/>
    </source>
</evidence>
<proteinExistence type="predicted"/>
<gene>
    <name evidence="1" type="ORF">H0S73_25165</name>
</gene>
<dbReference type="AlphaFoldDB" id="A0A838BVB6"/>
<name>A0A838BVB6_9HYPH</name>
<dbReference type="Proteomes" id="UP000572984">
    <property type="component" value="Unassembled WGS sequence"/>
</dbReference>
<sequence>MDLRKKLRAKERGLLWLSEKLRKNGFTLAERIEALDQADRDGISRPAKHPRFKPRQRAFLIQRAKQRKAKGEAMAKIAADMGVTYGTIERWTRGVKCPVNHRPKRQKGWRESCHAA</sequence>
<dbReference type="RefSeq" id="WP_181054959.1">
    <property type="nucleotide sequence ID" value="NZ_JACDXJ010000004.1"/>
</dbReference>
<protein>
    <submittedName>
        <fullName evidence="1">Uncharacterized protein</fullName>
    </submittedName>
</protein>
<keyword evidence="2" id="KW-1185">Reference proteome</keyword>
<reference evidence="1 2" key="1">
    <citation type="submission" date="2020-07" db="EMBL/GenBank/DDBJ databases">
        <title>Draft genome and description of Microvirga mediterraneensis Marseille-Q2068 sp. nov.</title>
        <authorList>
            <person name="Boxberger M."/>
        </authorList>
    </citation>
    <scope>NUCLEOTIDE SEQUENCE [LARGE SCALE GENOMIC DNA]</scope>
    <source>
        <strain evidence="1 2">Marseille-Q2068</strain>
    </source>
</reference>
<evidence type="ECO:0000313" key="1">
    <source>
        <dbReference type="EMBL" id="MBA1159371.1"/>
    </source>
</evidence>